<reference evidence="2" key="1">
    <citation type="submission" date="2019-03" db="EMBL/GenBank/DDBJ databases">
        <title>Long read genome sequence of the mycoparasitic Pythium oligandrum ATCC 38472 isolated from sugarbeet rhizosphere.</title>
        <authorList>
            <person name="Gaulin E."/>
        </authorList>
    </citation>
    <scope>NUCLEOTIDE SEQUENCE</scope>
    <source>
        <strain evidence="2">ATCC 38472_TT</strain>
    </source>
</reference>
<keyword evidence="1" id="KW-0812">Transmembrane</keyword>
<accession>A0A8K1CW08</accession>
<evidence type="ECO:0000313" key="2">
    <source>
        <dbReference type="EMBL" id="TMW69278.1"/>
    </source>
</evidence>
<keyword evidence="1" id="KW-0472">Membrane</keyword>
<sequence length="660" mass="74470">MTPSTAMVAPSSNDANNVRIASASTLSFRTRPIQVTLTDTTIRRLWRMILFVRFLSIVQLYMMASIYLSHKYRPNSFLKFLSVTFLSPAEQAFIDQYAVWIGFSYVLIAVFFAWSMARMIWEALYHHQLWFADVPIDSSPSRRRFFRSRSFISPLVARLPTSVKHYLDILNAQLWMLWVGYGVRGERFEGGFMVRELLEMALQTIQAEATSRTISSTFINQSYGALIGLSAIINPILYHVFANRPSTKRFACVLIEFFIDFVWAVILPFCMMFPYVFVDRTLSADQIIEQFEIGYYEKAQREIRHIVILSWRAYILSIFPSLSVYSSLEGTTKLLAVAKRVDFTKNEDKTAKKARLFYQGGRIHGSDCRLRLSPWFISDDACVVVFINCKTLNITGRRDELVDIFSTIHMDSLGFLGINNCPALELPKLEFPESFHSVVTISITQSTIAVWPEEIALTTANFPNLLTLYLGQSTLPSPPPSGLLGSSWPDSLLRLVIMELDVNELAQRLTTQWRGISSFYCISCGLKTFPTAVFAASKLKVLMIVDSDLPSMSTPEGYSLPSWPHLEAVMFAHTPHLSSIDDGIWETAVAGTTRFVTVAFTNISTIPLTYHQLLPSPPALKVFGYASPLCTRPSTPRIPALDCAPLNISLQVLAQKSNGR</sequence>
<name>A0A8K1CW08_PYTOL</name>
<gene>
    <name evidence="2" type="ORF">Poli38472_001434</name>
</gene>
<dbReference type="OrthoDB" id="183084at2759"/>
<keyword evidence="3" id="KW-1185">Reference proteome</keyword>
<organism evidence="2 3">
    <name type="scientific">Pythium oligandrum</name>
    <name type="common">Mycoparasitic fungus</name>
    <dbReference type="NCBI Taxonomy" id="41045"/>
    <lineage>
        <taxon>Eukaryota</taxon>
        <taxon>Sar</taxon>
        <taxon>Stramenopiles</taxon>
        <taxon>Oomycota</taxon>
        <taxon>Peronosporomycetes</taxon>
        <taxon>Pythiales</taxon>
        <taxon>Pythiaceae</taxon>
        <taxon>Pythium</taxon>
    </lineage>
</organism>
<dbReference type="AlphaFoldDB" id="A0A8K1CW08"/>
<feature type="transmembrane region" description="Helical" evidence="1">
    <location>
        <begin position="222"/>
        <end position="241"/>
    </location>
</feature>
<evidence type="ECO:0000313" key="3">
    <source>
        <dbReference type="Proteomes" id="UP000794436"/>
    </source>
</evidence>
<dbReference type="Gene3D" id="3.80.10.10">
    <property type="entry name" value="Ribonuclease Inhibitor"/>
    <property type="match status" value="1"/>
</dbReference>
<comment type="caution">
    <text evidence="2">The sequence shown here is derived from an EMBL/GenBank/DDBJ whole genome shotgun (WGS) entry which is preliminary data.</text>
</comment>
<feature type="transmembrane region" description="Helical" evidence="1">
    <location>
        <begin position="97"/>
        <end position="117"/>
    </location>
</feature>
<protein>
    <submittedName>
        <fullName evidence="2">Uncharacterized protein</fullName>
    </submittedName>
</protein>
<feature type="transmembrane region" description="Helical" evidence="1">
    <location>
        <begin position="253"/>
        <end position="278"/>
    </location>
</feature>
<feature type="transmembrane region" description="Helical" evidence="1">
    <location>
        <begin position="306"/>
        <end position="325"/>
    </location>
</feature>
<evidence type="ECO:0000256" key="1">
    <source>
        <dbReference type="SAM" id="Phobius"/>
    </source>
</evidence>
<dbReference type="InterPro" id="IPR032675">
    <property type="entry name" value="LRR_dom_sf"/>
</dbReference>
<dbReference type="SUPFAM" id="SSF52058">
    <property type="entry name" value="L domain-like"/>
    <property type="match status" value="1"/>
</dbReference>
<keyword evidence="1" id="KW-1133">Transmembrane helix</keyword>
<feature type="transmembrane region" description="Helical" evidence="1">
    <location>
        <begin position="50"/>
        <end position="68"/>
    </location>
</feature>
<dbReference type="Proteomes" id="UP000794436">
    <property type="component" value="Unassembled WGS sequence"/>
</dbReference>
<proteinExistence type="predicted"/>
<dbReference type="EMBL" id="SPLM01000001">
    <property type="protein sequence ID" value="TMW69278.1"/>
    <property type="molecule type" value="Genomic_DNA"/>
</dbReference>